<dbReference type="EMBL" id="BLLF01000901">
    <property type="protein sequence ID" value="GFH15797.1"/>
    <property type="molecule type" value="Genomic_DNA"/>
</dbReference>
<accession>A0A699YZW6</accession>
<name>A0A699YZW6_HAELA</name>
<comment type="caution">
    <text evidence="1">The sequence shown here is derived from an EMBL/GenBank/DDBJ whole genome shotgun (WGS) entry which is preliminary data.</text>
</comment>
<keyword evidence="2" id="KW-1185">Reference proteome</keyword>
<reference evidence="1 2" key="1">
    <citation type="submission" date="2020-02" db="EMBL/GenBank/DDBJ databases">
        <title>Draft genome sequence of Haematococcus lacustris strain NIES-144.</title>
        <authorList>
            <person name="Morimoto D."/>
            <person name="Nakagawa S."/>
            <person name="Yoshida T."/>
            <person name="Sawayama S."/>
        </authorList>
    </citation>
    <scope>NUCLEOTIDE SEQUENCE [LARGE SCALE GENOMIC DNA]</scope>
    <source>
        <strain evidence="1 2">NIES-144</strain>
    </source>
</reference>
<gene>
    <name evidence="1" type="ORF">HaLaN_12095</name>
</gene>
<evidence type="ECO:0000313" key="1">
    <source>
        <dbReference type="EMBL" id="GFH15797.1"/>
    </source>
</evidence>
<dbReference type="Proteomes" id="UP000485058">
    <property type="component" value="Unassembled WGS sequence"/>
</dbReference>
<evidence type="ECO:0000313" key="2">
    <source>
        <dbReference type="Proteomes" id="UP000485058"/>
    </source>
</evidence>
<organism evidence="1 2">
    <name type="scientific">Haematococcus lacustris</name>
    <name type="common">Green alga</name>
    <name type="synonym">Haematococcus pluvialis</name>
    <dbReference type="NCBI Taxonomy" id="44745"/>
    <lineage>
        <taxon>Eukaryota</taxon>
        <taxon>Viridiplantae</taxon>
        <taxon>Chlorophyta</taxon>
        <taxon>core chlorophytes</taxon>
        <taxon>Chlorophyceae</taxon>
        <taxon>CS clade</taxon>
        <taxon>Chlamydomonadales</taxon>
        <taxon>Haematococcaceae</taxon>
        <taxon>Haematococcus</taxon>
    </lineage>
</organism>
<sequence>MLRQLKDFCEFYNQLLQLQPAATPSCSNGLCAQTSTTTTCSCLSLNTPTTRRCWPSCRSWAASTCGQQHHRSAFHAAGERFVKLYATAARARLGWSGEEAQLFIRMACGYSLNTDSPELQARNLDKDHKNDLKEEANKHRRLLGLNTD</sequence>
<proteinExistence type="predicted"/>
<protein>
    <submittedName>
        <fullName evidence="1">Uncharacterized protein</fullName>
    </submittedName>
</protein>
<dbReference type="AlphaFoldDB" id="A0A699YZW6"/>